<dbReference type="EMBL" id="CP006664">
    <property type="protein sequence ID" value="AIJ08499.1"/>
    <property type="molecule type" value="Genomic_DNA"/>
</dbReference>
<dbReference type="HAMAP" id="MF_01150">
    <property type="entry name" value="TorD"/>
    <property type="match status" value="1"/>
</dbReference>
<protein>
    <recommendedName>
        <fullName evidence="3">Chaperone protein TorD</fullName>
    </recommendedName>
</protein>
<gene>
    <name evidence="3 4" type="primary">torD</name>
    <name evidence="4" type="ORF">ETEE_2054</name>
</gene>
<dbReference type="PANTHER" id="PTHR34227">
    <property type="entry name" value="CHAPERONE PROTEIN YCDY"/>
    <property type="match status" value="1"/>
</dbReference>
<evidence type="ECO:0000256" key="3">
    <source>
        <dbReference type="HAMAP-Rule" id="MF_01150"/>
    </source>
</evidence>
<keyword evidence="2 3" id="KW-0143">Chaperone</keyword>
<dbReference type="GO" id="GO:0005737">
    <property type="term" value="C:cytoplasm"/>
    <property type="evidence" value="ECO:0007669"/>
    <property type="project" value="UniProtKB-SubCell"/>
</dbReference>
<evidence type="ECO:0000256" key="2">
    <source>
        <dbReference type="ARBA" id="ARBA00023186"/>
    </source>
</evidence>
<evidence type="ECO:0000313" key="4">
    <source>
        <dbReference type="EMBL" id="AIJ08499.1"/>
    </source>
</evidence>
<dbReference type="Pfam" id="PF02613">
    <property type="entry name" value="Nitrate_red_del"/>
    <property type="match status" value="1"/>
</dbReference>
<dbReference type="InterPro" id="IPR036386">
    <property type="entry name" value="HscB_C_sf"/>
</dbReference>
<comment type="subcellular location">
    <subcellularLocation>
        <location evidence="3">Cytoplasm</location>
    </subcellularLocation>
</comment>
<evidence type="ECO:0000256" key="1">
    <source>
        <dbReference type="ARBA" id="ARBA00022490"/>
    </source>
</evidence>
<name>A0A076LSC4_9GAMM</name>
<keyword evidence="1 3" id="KW-0963">Cytoplasm</keyword>
<organism evidence="4 5">
    <name type="scientific">Edwardsiella anguillarum ET080813</name>
    <dbReference type="NCBI Taxonomy" id="667120"/>
    <lineage>
        <taxon>Bacteria</taxon>
        <taxon>Pseudomonadati</taxon>
        <taxon>Pseudomonadota</taxon>
        <taxon>Gammaproteobacteria</taxon>
        <taxon>Enterobacterales</taxon>
        <taxon>Hafniaceae</taxon>
        <taxon>Edwardsiella</taxon>
    </lineage>
</organism>
<dbReference type="InterPro" id="IPR050289">
    <property type="entry name" value="TorD/DmsD_chaperones"/>
</dbReference>
<dbReference type="NCBIfam" id="NF003442">
    <property type="entry name" value="PRK04976.1"/>
    <property type="match status" value="1"/>
</dbReference>
<dbReference type="AlphaFoldDB" id="A0A076LSC4"/>
<dbReference type="Proteomes" id="UP000028681">
    <property type="component" value="Chromosome"/>
</dbReference>
<dbReference type="Gene3D" id="1.20.120.1820">
    <property type="match status" value="1"/>
</dbReference>
<dbReference type="GO" id="GO:0051259">
    <property type="term" value="P:protein complex oligomerization"/>
    <property type="evidence" value="ECO:0007669"/>
    <property type="project" value="InterPro"/>
</dbReference>
<reference evidence="4 5" key="1">
    <citation type="journal article" date="2012" name="PLoS ONE">
        <title>Edwardsiella comparative phylogenomics reveal the new intra/inter-species taxonomic relationships, virulence evolution and niche adaptation mechanisms.</title>
        <authorList>
            <person name="Yang M."/>
            <person name="Lv Y."/>
            <person name="Xiao J."/>
            <person name="Wu H."/>
            <person name="Zheng H."/>
            <person name="Liu Q."/>
            <person name="Zhang Y."/>
            <person name="Wang Q."/>
        </authorList>
    </citation>
    <scope>NUCLEOTIDE SEQUENCE [LARGE SCALE GENOMIC DNA]</scope>
    <source>
        <strain evidence="5">080813</strain>
    </source>
</reference>
<dbReference type="RefSeq" id="WP_034165637.1">
    <property type="nucleotide sequence ID" value="NZ_CP006664.1"/>
</dbReference>
<dbReference type="GO" id="GO:0006457">
    <property type="term" value="P:protein folding"/>
    <property type="evidence" value="ECO:0007669"/>
    <property type="project" value="UniProtKB-UniRule"/>
</dbReference>
<dbReference type="KEGG" id="ete:ETEE_2054"/>
<dbReference type="InterPro" id="IPR020945">
    <property type="entry name" value="DMSO/NO3_reduct_chaperone"/>
</dbReference>
<dbReference type="InterPro" id="IPR023069">
    <property type="entry name" value="Chaperone_TorD"/>
</dbReference>
<comment type="similarity">
    <text evidence="3">Belongs to the TorD/DmsD family. TorD subfamily.</text>
</comment>
<dbReference type="GeneID" id="33939655"/>
<proteinExistence type="inferred from homology"/>
<dbReference type="HOGENOM" id="CLU_077650_4_0_6"/>
<sequence length="227" mass="25078">MNAVSPLTTQHYTCLYAWLAGLFAHELDEAQLARLRSTDTQAWLDLLCQQTPLRPALQHLQAALAALEVRPDARLELAADFAGLFLLSQKRAALPYASCYQGETPRFHQAICVEMQSLLRQAGMQLNANFHEPEDHLSIFLELLSLLSFASAEQPEHQESKRMQLRRSTLSLLLGWLPAFSASCVRYDPFGFYGALSQLLLALVQQDADLSAVERASPAATPGLVAG</sequence>
<dbReference type="PANTHER" id="PTHR34227:SF11">
    <property type="entry name" value="CHAPERONE PROTEIN TORD"/>
    <property type="match status" value="1"/>
</dbReference>
<dbReference type="Gene3D" id="1.20.1280.20">
    <property type="entry name" value="HscB, C-terminal domain"/>
    <property type="match status" value="1"/>
</dbReference>
<comment type="function">
    <text evidence="3">Involved in the biogenesis of TorA. Acts on TorA before the insertion of the molybdenum cofactor and, as a result, probably favors a conformation of the apoenzyme that is competent for acquiring the cofactor.</text>
</comment>
<dbReference type="InterPro" id="IPR036411">
    <property type="entry name" value="TorD-like_sf"/>
</dbReference>
<dbReference type="SUPFAM" id="SSF89155">
    <property type="entry name" value="TorD-like"/>
    <property type="match status" value="1"/>
</dbReference>
<accession>A0A076LSC4</accession>
<evidence type="ECO:0000313" key="5">
    <source>
        <dbReference type="Proteomes" id="UP000028681"/>
    </source>
</evidence>